<evidence type="ECO:0000313" key="2">
    <source>
        <dbReference type="EMBL" id="KKL13122.1"/>
    </source>
</evidence>
<name>A0A0F9BH26_9ZZZZ</name>
<proteinExistence type="predicted"/>
<comment type="caution">
    <text evidence="2">The sequence shown here is derived from an EMBL/GenBank/DDBJ whole genome shotgun (WGS) entry which is preliminary data.</text>
</comment>
<feature type="non-terminal residue" evidence="2">
    <location>
        <position position="1"/>
    </location>
</feature>
<dbReference type="AlphaFoldDB" id="A0A0F9BH26"/>
<evidence type="ECO:0000256" key="1">
    <source>
        <dbReference type="SAM" id="MobiDB-lite"/>
    </source>
</evidence>
<accession>A0A0F9BH26</accession>
<dbReference type="EMBL" id="LAZR01040990">
    <property type="protein sequence ID" value="KKL13122.1"/>
    <property type="molecule type" value="Genomic_DNA"/>
</dbReference>
<gene>
    <name evidence="2" type="ORF">LCGC14_2528930</name>
</gene>
<reference evidence="2" key="1">
    <citation type="journal article" date="2015" name="Nature">
        <title>Complex archaea that bridge the gap between prokaryotes and eukaryotes.</title>
        <authorList>
            <person name="Spang A."/>
            <person name="Saw J.H."/>
            <person name="Jorgensen S.L."/>
            <person name="Zaremba-Niedzwiedzka K."/>
            <person name="Martijn J."/>
            <person name="Lind A.E."/>
            <person name="van Eijk R."/>
            <person name="Schleper C."/>
            <person name="Guy L."/>
            <person name="Ettema T.J."/>
        </authorList>
    </citation>
    <scope>NUCLEOTIDE SEQUENCE</scope>
</reference>
<organism evidence="2">
    <name type="scientific">marine sediment metagenome</name>
    <dbReference type="NCBI Taxonomy" id="412755"/>
    <lineage>
        <taxon>unclassified sequences</taxon>
        <taxon>metagenomes</taxon>
        <taxon>ecological metagenomes</taxon>
    </lineage>
</organism>
<feature type="region of interest" description="Disordered" evidence="1">
    <location>
        <begin position="52"/>
        <end position="71"/>
    </location>
</feature>
<protein>
    <submittedName>
        <fullName evidence="2">Uncharacterized protein</fullName>
    </submittedName>
</protein>
<sequence>PMDLERVVRLYNSGYYGASWVNKGRVYIKEGQEAPAGLRVREGPRGGRYYETEAKRGRPLGKAPEGWKPQEGDRVRVRQHGDRFNGRLARVKIYAGGDMARIRLLDGIGGGIVPVSSLVPAPYTAKEKKDLTARDILVAEFGKTSIEQRPFADDKTGLTYDIYNTEAGPMLWVKRDSDKDKPWIVTKESAVSLDAFMKSLLEMPTEALQSMKSEIQSIIFSPVPNPADRKTSQMIGAKFVSAASMDAGMQTMYIWPASKESDTKRLAQTLVHETGHAIDRMRSNLGTMYAEKLDRFWDDREMPLDDEGIAAVEAAHGVPPDPNKWQDDWSRWRSVALGQSSPGVTHYWPSIRVEKPWRDLSRQAKHLIEESITHALPVSDYAHRNDKEYYAEAYTHYQLGTLADDHMMYTHFDNLERTKQWLQQ</sequence>